<dbReference type="Gene3D" id="3.40.50.720">
    <property type="entry name" value="NAD(P)-binding Rossmann-like Domain"/>
    <property type="match status" value="1"/>
</dbReference>
<dbReference type="Pfam" id="PF01408">
    <property type="entry name" value="GFO_IDH_MocA"/>
    <property type="match status" value="1"/>
</dbReference>
<name>A0A6G8Q0L9_9ACTN</name>
<dbReference type="PANTHER" id="PTHR43818">
    <property type="entry name" value="BCDNA.GH03377"/>
    <property type="match status" value="1"/>
</dbReference>
<dbReference type="Proteomes" id="UP000502706">
    <property type="component" value="Chromosome"/>
</dbReference>
<protein>
    <submittedName>
        <fullName evidence="4">Gfo/Idh/MocA family oxidoreductase</fullName>
    </submittedName>
</protein>
<evidence type="ECO:0000256" key="1">
    <source>
        <dbReference type="ARBA" id="ARBA00023002"/>
    </source>
</evidence>
<dbReference type="InterPro" id="IPR036291">
    <property type="entry name" value="NAD(P)-bd_dom_sf"/>
</dbReference>
<feature type="domain" description="GFO/IDH/MocA-like oxidoreductase" evidence="3">
    <location>
        <begin position="142"/>
        <end position="247"/>
    </location>
</feature>
<dbReference type="InterPro" id="IPR050463">
    <property type="entry name" value="Gfo/Idh/MocA_oxidrdct_glycsds"/>
</dbReference>
<evidence type="ECO:0000313" key="5">
    <source>
        <dbReference type="Proteomes" id="UP000502706"/>
    </source>
</evidence>
<reference evidence="4 5" key="1">
    <citation type="submission" date="2019-10" db="EMBL/GenBank/DDBJ databases">
        <title>Rubrobacter sp nov SCSIO 52915 isolated from a deep-sea sediment in the South China Sea.</title>
        <authorList>
            <person name="Chen R.W."/>
        </authorList>
    </citation>
    <scope>NUCLEOTIDE SEQUENCE [LARGE SCALE GENOMIC DNA]</scope>
    <source>
        <strain evidence="4 5">SCSIO 52915</strain>
    </source>
</reference>
<feature type="domain" description="Gfo/Idh/MocA-like oxidoreductase N-terminal" evidence="2">
    <location>
        <begin position="16"/>
        <end position="133"/>
    </location>
</feature>
<keyword evidence="5" id="KW-1185">Reference proteome</keyword>
<keyword evidence="1" id="KW-0560">Oxidoreductase</keyword>
<dbReference type="InterPro" id="IPR000683">
    <property type="entry name" value="Gfo/Idh/MocA-like_OxRdtase_N"/>
</dbReference>
<dbReference type="AlphaFoldDB" id="A0A6G8Q0L9"/>
<dbReference type="Pfam" id="PF22725">
    <property type="entry name" value="GFO_IDH_MocA_C3"/>
    <property type="match status" value="1"/>
</dbReference>
<accession>A0A6G8Q0L9</accession>
<evidence type="ECO:0000259" key="3">
    <source>
        <dbReference type="Pfam" id="PF22725"/>
    </source>
</evidence>
<dbReference type="Gene3D" id="3.30.360.10">
    <property type="entry name" value="Dihydrodipicolinate Reductase, domain 2"/>
    <property type="match status" value="1"/>
</dbReference>
<dbReference type="KEGG" id="rmar:GBA65_17505"/>
<evidence type="ECO:0000313" key="4">
    <source>
        <dbReference type="EMBL" id="QIN80024.1"/>
    </source>
</evidence>
<dbReference type="SUPFAM" id="SSF55347">
    <property type="entry name" value="Glyceraldehyde-3-phosphate dehydrogenase-like, C-terminal domain"/>
    <property type="match status" value="1"/>
</dbReference>
<dbReference type="SUPFAM" id="SSF51735">
    <property type="entry name" value="NAD(P)-binding Rossmann-fold domains"/>
    <property type="match status" value="1"/>
</dbReference>
<dbReference type="GO" id="GO:0016491">
    <property type="term" value="F:oxidoreductase activity"/>
    <property type="evidence" value="ECO:0007669"/>
    <property type="project" value="UniProtKB-KW"/>
</dbReference>
<dbReference type="GO" id="GO:0000166">
    <property type="term" value="F:nucleotide binding"/>
    <property type="evidence" value="ECO:0007669"/>
    <property type="project" value="InterPro"/>
</dbReference>
<proteinExistence type="predicted"/>
<sequence length="414" mass="45144">MSGGCGVSEGNGRPALRVGIVGLGIAGSSMVPALQKHPNVRLTAVSTRNEERGRKFAEDFPVEVYPGIEELCESESVDAVYVATPTQLHGEHAIIAAERGKHVIVEKPIAVTLEEAGAMIEAAERNGVKMVVGPSQSFEPPIRKIREIVEGGSLGRVRMIHNWYFNDWMYRPRTPDELDTGQGGGVTYRQGAHQFDIIRLIGGGMVRSVRAMTGRWDDDRPTEGAHSVFLEFEDRTAATAVYNGYDRFHTTEITFGIGEGGPLVTSDVYGRSRKLIRKSGGSDAEVALKDAAGYGGERAKNYAKTEPHHPFFGLTVVSCERGDIRQSPDGLLVYGPEEKEEVILPKDVTGRDALIGELYEAVANDEAPLHDGRWGRANIEVCVAALESARERKEVYLSHQTPVPEKGNALPQAR</sequence>
<evidence type="ECO:0000259" key="2">
    <source>
        <dbReference type="Pfam" id="PF01408"/>
    </source>
</evidence>
<dbReference type="InterPro" id="IPR055170">
    <property type="entry name" value="GFO_IDH_MocA-like_dom"/>
</dbReference>
<dbReference type="PANTHER" id="PTHR43818:SF11">
    <property type="entry name" value="BCDNA.GH03377"/>
    <property type="match status" value="1"/>
</dbReference>
<organism evidence="4 5">
    <name type="scientific">Rubrobacter marinus</name>
    <dbReference type="NCBI Taxonomy" id="2653852"/>
    <lineage>
        <taxon>Bacteria</taxon>
        <taxon>Bacillati</taxon>
        <taxon>Actinomycetota</taxon>
        <taxon>Rubrobacteria</taxon>
        <taxon>Rubrobacterales</taxon>
        <taxon>Rubrobacteraceae</taxon>
        <taxon>Rubrobacter</taxon>
    </lineage>
</organism>
<gene>
    <name evidence="4" type="ORF">GBA65_17505</name>
</gene>
<dbReference type="EMBL" id="CP045121">
    <property type="protein sequence ID" value="QIN80024.1"/>
    <property type="molecule type" value="Genomic_DNA"/>
</dbReference>